<dbReference type="InterPro" id="IPR016024">
    <property type="entry name" value="ARM-type_fold"/>
</dbReference>
<sequence length="744" mass="83123">MATSEDPVWGVRKSSCEVFVDVAKNCTVETKEYKLAPRFITLLHDTSRWVTHVAFQHLGHFIATFADKSRMGLEIKDGRLVVANSDMIEDGKSMGSVSNGTVLSEDENELYNQLPPGVMLPKSDADIESKESSSLPAPQEQRYVLSELTCMLDSWALSDDSTESHGSFSFSCMDSGNGVAASCSTHSDLTKLVIDANDNDDSSGDEQDDVNGIDEPCPMDIEDDDIEICFEARFFPCEPSEMDDNDDISSYYPLIYWSTSSFDIDLRSYGKNAVANNNNNNKNRNKSGVKELMAEFIQRHSNLFFDSPKHGINDAETGSNGLLKCNSYVAEEGEEMDITLNEVNKTFTVMSKTDLLPSSDDDDDEDEQTTSSTFRTQMVVPQALLDSFVHMVSPCENTDGEINRQCAHSFPAVAFTLGRNNWPCIMGTYKQLASDMQWRVRHTLASSIHEIAAIIGEENADVHLVPVFERFMEDIEDVKLGLLNHLYDFFKLVTPATRQKLLSVLPNFLHSDADGGRNWRYRHEYVRQCVLLCDLFPMREINEYLAAIALTLANDRISDVRKEATVLLARILGKFISEEWTSNCNDSSSTDASFIPVTDSFVSDIVKGFARFALFCEKSLECEVLSYDQFSTLLLNDLIRLAGDSVANVRLAFVRSLSKTRGGYAFGGPCDSSLIRTSLEALLSDKDVDCRRAARISLGIPDTEDAVDAKDYAQRIREMNEIISAKYHMDQLISSDDKMTPETI</sequence>
<keyword evidence="1" id="KW-0677">Repeat</keyword>
<name>A0A915Q2K0_9BILA</name>
<evidence type="ECO:0000256" key="1">
    <source>
        <dbReference type="ARBA" id="ARBA00022737"/>
    </source>
</evidence>
<dbReference type="PANTHER" id="PTHR10648">
    <property type="entry name" value="SERINE/THREONINE-PROTEIN PHOSPHATASE PP2A 65 KDA REGULATORY SUBUNIT"/>
    <property type="match status" value="1"/>
</dbReference>
<dbReference type="InterPro" id="IPR021133">
    <property type="entry name" value="HEAT_type_2"/>
</dbReference>
<dbReference type="PROSITE" id="PS50077">
    <property type="entry name" value="HEAT_REPEAT"/>
    <property type="match status" value="1"/>
</dbReference>
<reference evidence="5" key="1">
    <citation type="submission" date="2022-11" db="UniProtKB">
        <authorList>
            <consortium name="WormBaseParasite"/>
        </authorList>
    </citation>
    <scope>IDENTIFICATION</scope>
</reference>
<evidence type="ECO:0000256" key="2">
    <source>
        <dbReference type="PROSITE-ProRule" id="PRU00103"/>
    </source>
</evidence>
<feature type="region of interest" description="Disordered" evidence="3">
    <location>
        <begin position="354"/>
        <end position="373"/>
    </location>
</feature>
<dbReference type="Proteomes" id="UP000887581">
    <property type="component" value="Unplaced"/>
</dbReference>
<dbReference type="AlphaFoldDB" id="A0A915Q2K0"/>
<accession>A0A915Q2K0</accession>
<dbReference type="PANTHER" id="PTHR10648:SF1">
    <property type="entry name" value="SERINE_THREONINE-PROTEIN PHOSPHATASE 4 REGULATORY SUBUNIT 1"/>
    <property type="match status" value="1"/>
</dbReference>
<dbReference type="WBParaSite" id="sdigi.contig62.g3334.t1">
    <property type="protein sequence ID" value="sdigi.contig62.g3334.t1"/>
    <property type="gene ID" value="sdigi.contig62.g3334"/>
</dbReference>
<dbReference type="Gene3D" id="1.25.10.10">
    <property type="entry name" value="Leucine-rich Repeat Variant"/>
    <property type="match status" value="2"/>
</dbReference>
<evidence type="ECO:0000313" key="5">
    <source>
        <dbReference type="WBParaSite" id="sdigi.contig62.g3334.t1"/>
    </source>
</evidence>
<dbReference type="SUPFAM" id="SSF48371">
    <property type="entry name" value="ARM repeat"/>
    <property type="match status" value="1"/>
</dbReference>
<feature type="repeat" description="HEAT" evidence="2">
    <location>
        <begin position="425"/>
        <end position="463"/>
    </location>
</feature>
<dbReference type="GO" id="GO:0019888">
    <property type="term" value="F:protein phosphatase regulator activity"/>
    <property type="evidence" value="ECO:0007669"/>
    <property type="project" value="TreeGrafter"/>
</dbReference>
<feature type="compositionally biased region" description="Acidic residues" evidence="3">
    <location>
        <begin position="359"/>
        <end position="368"/>
    </location>
</feature>
<evidence type="ECO:0000313" key="4">
    <source>
        <dbReference type="Proteomes" id="UP000887581"/>
    </source>
</evidence>
<dbReference type="InterPro" id="IPR051023">
    <property type="entry name" value="PP2A_Regulatory_Subunit_A"/>
</dbReference>
<keyword evidence="4" id="KW-1185">Reference proteome</keyword>
<organism evidence="4 5">
    <name type="scientific">Setaria digitata</name>
    <dbReference type="NCBI Taxonomy" id="48799"/>
    <lineage>
        <taxon>Eukaryota</taxon>
        <taxon>Metazoa</taxon>
        <taxon>Ecdysozoa</taxon>
        <taxon>Nematoda</taxon>
        <taxon>Chromadorea</taxon>
        <taxon>Rhabditida</taxon>
        <taxon>Spirurina</taxon>
        <taxon>Spiruromorpha</taxon>
        <taxon>Filarioidea</taxon>
        <taxon>Setariidae</taxon>
        <taxon>Setaria</taxon>
    </lineage>
</organism>
<dbReference type="InterPro" id="IPR011989">
    <property type="entry name" value="ARM-like"/>
</dbReference>
<dbReference type="GO" id="GO:0005737">
    <property type="term" value="C:cytoplasm"/>
    <property type="evidence" value="ECO:0007669"/>
    <property type="project" value="TreeGrafter"/>
</dbReference>
<proteinExistence type="predicted"/>
<protein>
    <submittedName>
        <fullName evidence="5">Serine/threonine-protein phosphatase 4 regulatory subunit 1</fullName>
    </submittedName>
</protein>
<evidence type="ECO:0000256" key="3">
    <source>
        <dbReference type="SAM" id="MobiDB-lite"/>
    </source>
</evidence>